<keyword evidence="2" id="KW-1185">Reference proteome</keyword>
<reference evidence="1" key="1">
    <citation type="submission" date="2021-03" db="EMBL/GenBank/DDBJ databases">
        <title>Draft genome sequence of rust myrtle Austropuccinia psidii MF-1, a brazilian biotype.</title>
        <authorList>
            <person name="Quecine M.C."/>
            <person name="Pachon D.M.R."/>
            <person name="Bonatelli M.L."/>
            <person name="Correr F.H."/>
            <person name="Franceschini L.M."/>
            <person name="Leite T.F."/>
            <person name="Margarido G.R.A."/>
            <person name="Almeida C.A."/>
            <person name="Ferrarezi J.A."/>
            <person name="Labate C.A."/>
        </authorList>
    </citation>
    <scope>NUCLEOTIDE SEQUENCE</scope>
    <source>
        <strain evidence="1">MF-1</strain>
    </source>
</reference>
<dbReference type="OrthoDB" id="3059824at2759"/>
<dbReference type="AlphaFoldDB" id="A0A9Q3C5U9"/>
<name>A0A9Q3C5U9_9BASI</name>
<dbReference type="Proteomes" id="UP000765509">
    <property type="component" value="Unassembled WGS sequence"/>
</dbReference>
<evidence type="ECO:0000313" key="1">
    <source>
        <dbReference type="EMBL" id="MBW0479054.1"/>
    </source>
</evidence>
<proteinExistence type="predicted"/>
<organism evidence="1 2">
    <name type="scientific">Austropuccinia psidii MF-1</name>
    <dbReference type="NCBI Taxonomy" id="1389203"/>
    <lineage>
        <taxon>Eukaryota</taxon>
        <taxon>Fungi</taxon>
        <taxon>Dikarya</taxon>
        <taxon>Basidiomycota</taxon>
        <taxon>Pucciniomycotina</taxon>
        <taxon>Pucciniomycetes</taxon>
        <taxon>Pucciniales</taxon>
        <taxon>Sphaerophragmiaceae</taxon>
        <taxon>Austropuccinia</taxon>
    </lineage>
</organism>
<sequence>MVGEVPLSSEAVTAPTTLAHIEVIGPCHPTLVSSEINNLNILAYPRTEIVLLSLVSESPCTYKGALNAPDKQLWLESISKELHSIDKLQVLEVVE</sequence>
<accession>A0A9Q3C5U9</accession>
<gene>
    <name evidence="1" type="ORF">O181_018769</name>
</gene>
<protein>
    <submittedName>
        <fullName evidence="1">Uncharacterized protein</fullName>
    </submittedName>
</protein>
<comment type="caution">
    <text evidence="1">The sequence shown here is derived from an EMBL/GenBank/DDBJ whole genome shotgun (WGS) entry which is preliminary data.</text>
</comment>
<evidence type="ECO:0000313" key="2">
    <source>
        <dbReference type="Proteomes" id="UP000765509"/>
    </source>
</evidence>
<dbReference type="EMBL" id="AVOT02005435">
    <property type="protein sequence ID" value="MBW0479054.1"/>
    <property type="molecule type" value="Genomic_DNA"/>
</dbReference>